<proteinExistence type="predicted"/>
<name>A0A379LIB3_9GAMM</name>
<evidence type="ECO:0000256" key="1">
    <source>
        <dbReference type="SAM" id="MobiDB-lite"/>
    </source>
</evidence>
<dbReference type="Proteomes" id="UP000254123">
    <property type="component" value="Unassembled WGS sequence"/>
</dbReference>
<dbReference type="RefSeq" id="WP_028859888.1">
    <property type="nucleotide sequence ID" value="NZ_CAJHAQ010000001.1"/>
</dbReference>
<organism evidence="3 4">
    <name type="scientific">Psychrobacter phenylpyruvicus</name>
    <dbReference type="NCBI Taxonomy" id="29432"/>
    <lineage>
        <taxon>Bacteria</taxon>
        <taxon>Pseudomonadati</taxon>
        <taxon>Pseudomonadota</taxon>
        <taxon>Gammaproteobacteria</taxon>
        <taxon>Moraxellales</taxon>
        <taxon>Moraxellaceae</taxon>
        <taxon>Psychrobacter</taxon>
    </lineage>
</organism>
<reference evidence="3 4" key="1">
    <citation type="submission" date="2018-06" db="EMBL/GenBank/DDBJ databases">
        <authorList>
            <consortium name="Pathogen Informatics"/>
            <person name="Doyle S."/>
        </authorList>
    </citation>
    <scope>NUCLEOTIDE SEQUENCE [LARGE SCALE GENOMIC DNA]</scope>
    <source>
        <strain evidence="3 4">NCTC10526</strain>
    </source>
</reference>
<sequence length="162" mass="17390">MKPSTSSNKISTPSSLPAPLLMAEGITDSHSLQPALYKLAAKSYEYEEVSCCPSIELASIYRGKHLSSIEDTKELLYREQASSAKPSAAYARPESKPASSNFANSSVDSAASDLSSTDNSSGALTLFMKSVLGEKTFSSINLLSVSFFVSGILLMFYLMHLI</sequence>
<keyword evidence="2" id="KW-0472">Membrane</keyword>
<keyword evidence="2" id="KW-0812">Transmembrane</keyword>
<feature type="region of interest" description="Disordered" evidence="1">
    <location>
        <begin position="83"/>
        <end position="108"/>
    </location>
</feature>
<protein>
    <submittedName>
        <fullName evidence="3">Uncharacterized protein</fullName>
    </submittedName>
</protein>
<evidence type="ECO:0000256" key="2">
    <source>
        <dbReference type="SAM" id="Phobius"/>
    </source>
</evidence>
<evidence type="ECO:0000313" key="3">
    <source>
        <dbReference type="EMBL" id="SUD90268.1"/>
    </source>
</evidence>
<gene>
    <name evidence="3" type="ORF">NCTC10526_00591</name>
</gene>
<dbReference type="EMBL" id="UGVC01000001">
    <property type="protein sequence ID" value="SUD90268.1"/>
    <property type="molecule type" value="Genomic_DNA"/>
</dbReference>
<evidence type="ECO:0000313" key="4">
    <source>
        <dbReference type="Proteomes" id="UP000254123"/>
    </source>
</evidence>
<feature type="transmembrane region" description="Helical" evidence="2">
    <location>
        <begin position="137"/>
        <end position="159"/>
    </location>
</feature>
<keyword evidence="4" id="KW-1185">Reference proteome</keyword>
<feature type="compositionally biased region" description="Low complexity" evidence="1">
    <location>
        <begin position="98"/>
        <end position="108"/>
    </location>
</feature>
<accession>A0A379LIB3</accession>
<keyword evidence="2" id="KW-1133">Transmembrane helix</keyword>
<dbReference type="AlphaFoldDB" id="A0A379LIB3"/>